<organism evidence="2 3">
    <name type="scientific">Macaca fascicularis</name>
    <name type="common">Crab-eating macaque</name>
    <name type="synonym">Cynomolgus monkey</name>
    <dbReference type="NCBI Taxonomy" id="9541"/>
    <lineage>
        <taxon>Eukaryota</taxon>
        <taxon>Metazoa</taxon>
        <taxon>Chordata</taxon>
        <taxon>Craniata</taxon>
        <taxon>Vertebrata</taxon>
        <taxon>Euteleostomi</taxon>
        <taxon>Mammalia</taxon>
        <taxon>Eutheria</taxon>
        <taxon>Euarchontoglires</taxon>
        <taxon>Primates</taxon>
        <taxon>Haplorrhini</taxon>
        <taxon>Catarrhini</taxon>
        <taxon>Cercopithecidae</taxon>
        <taxon>Cercopithecinae</taxon>
        <taxon>Macaca</taxon>
    </lineage>
</organism>
<dbReference type="PANTHER" id="PTHR46254:SF6">
    <property type="entry name" value="HIGH MOBILITY GROUP AT-HOOK 2"/>
    <property type="match status" value="1"/>
</dbReference>
<feature type="chain" id="PRO_5030739437" evidence="1">
    <location>
        <begin position="27"/>
        <end position="158"/>
    </location>
</feature>
<feature type="signal peptide" evidence="1">
    <location>
        <begin position="1"/>
        <end position="26"/>
    </location>
</feature>
<reference evidence="2" key="2">
    <citation type="submission" date="2025-08" db="UniProtKB">
        <authorList>
            <consortium name="Ensembl"/>
        </authorList>
    </citation>
    <scope>IDENTIFICATION</scope>
</reference>
<evidence type="ECO:0000313" key="3">
    <source>
        <dbReference type="Proteomes" id="UP000233100"/>
    </source>
</evidence>
<dbReference type="PANTHER" id="PTHR46254">
    <property type="entry name" value="PROTEIN GVQW1-RELATED"/>
    <property type="match status" value="1"/>
</dbReference>
<evidence type="ECO:0000256" key="1">
    <source>
        <dbReference type="SAM" id="SignalP"/>
    </source>
</evidence>
<dbReference type="Ensembl" id="ENSMFAT00000077147.1">
    <property type="protein sequence ID" value="ENSMFAP00000058197.1"/>
    <property type="gene ID" value="ENSMFAG00000054985.1"/>
</dbReference>
<dbReference type="Proteomes" id="UP000233100">
    <property type="component" value="Chromosome 20"/>
</dbReference>
<reference evidence="2" key="3">
    <citation type="submission" date="2025-09" db="UniProtKB">
        <authorList>
            <consortium name="Ensembl"/>
        </authorList>
    </citation>
    <scope>IDENTIFICATION</scope>
</reference>
<reference evidence="2 3" key="1">
    <citation type="submission" date="2013-03" db="EMBL/GenBank/DDBJ databases">
        <authorList>
            <person name="Warren W."/>
            <person name="Wilson R.K."/>
        </authorList>
    </citation>
    <scope>NUCLEOTIDE SEQUENCE</scope>
</reference>
<name>A0A7N9D267_MACFA</name>
<keyword evidence="1" id="KW-0732">Signal</keyword>
<proteinExistence type="predicted"/>
<dbReference type="AlphaFoldDB" id="A0A7N9D267"/>
<evidence type="ECO:0000313" key="2">
    <source>
        <dbReference type="Ensembl" id="ENSMFAP00000058197.1"/>
    </source>
</evidence>
<keyword evidence="3" id="KW-1185">Reference proteome</keyword>
<dbReference type="GeneTree" id="ENSGT00940000161627"/>
<sequence>MGSWTLGPKIPLVSFLVEALSLVSEANPGLKRPDKCPLVAKGNLWDLSSGIFSSQIWVEQGPSFPPFPPFLPSLPSFPSSLPLFLSFFLFFLSTESHSVAEAAVQWRDLGSLQLLPTGFKQFSCLSLPSSWDYRCLLPCPANFLYFSRGVSLRCPGWS</sequence>
<accession>A0A7N9D267</accession>
<protein>
    <submittedName>
        <fullName evidence="2">Uncharacterized protein</fullName>
    </submittedName>
</protein>